<organism evidence="1 2">
    <name type="scientific">Anoxybacillus andreesenii</name>
    <dbReference type="NCBI Taxonomy" id="1325932"/>
    <lineage>
        <taxon>Bacteria</taxon>
        <taxon>Bacillati</taxon>
        <taxon>Bacillota</taxon>
        <taxon>Bacilli</taxon>
        <taxon>Bacillales</taxon>
        <taxon>Anoxybacillaceae</taxon>
        <taxon>Anoxybacillus</taxon>
    </lineage>
</organism>
<comment type="caution">
    <text evidence="1">The sequence shown here is derived from an EMBL/GenBank/DDBJ whole genome shotgun (WGS) entry which is preliminary data.</text>
</comment>
<dbReference type="InterPro" id="IPR029032">
    <property type="entry name" value="AhpD-like"/>
</dbReference>
<name>A0ABT9V1B5_9BACL</name>
<dbReference type="Gene3D" id="1.20.1290.10">
    <property type="entry name" value="AhpD-like"/>
    <property type="match status" value="1"/>
</dbReference>
<gene>
    <name evidence="1" type="ORF">J2S07_001032</name>
</gene>
<dbReference type="RefSeq" id="WP_307149316.1">
    <property type="nucleotide sequence ID" value="NZ_JAUSTU010000003.1"/>
</dbReference>
<dbReference type="EMBL" id="JAUSTU010000003">
    <property type="protein sequence ID" value="MDQ0154728.1"/>
    <property type="molecule type" value="Genomic_DNA"/>
</dbReference>
<sequence>MYCVTVWRECDFYTDVEKAALELTEYVAQVATLRVPDELYERTRQHFSEKEYVNLVFAINQIISWNRLSVSLGFFATASE</sequence>
<dbReference type="SUPFAM" id="SSF69118">
    <property type="entry name" value="AhpD-like"/>
    <property type="match status" value="1"/>
</dbReference>
<reference evidence="1 2" key="1">
    <citation type="submission" date="2023-07" db="EMBL/GenBank/DDBJ databases">
        <title>Genomic Encyclopedia of Type Strains, Phase IV (KMG-IV): sequencing the most valuable type-strain genomes for metagenomic binning, comparative biology and taxonomic classification.</title>
        <authorList>
            <person name="Goeker M."/>
        </authorList>
    </citation>
    <scope>NUCLEOTIDE SEQUENCE [LARGE SCALE GENOMIC DNA]</scope>
    <source>
        <strain evidence="1 2">DSM 23948</strain>
    </source>
</reference>
<accession>A0ABT9V1B5</accession>
<keyword evidence="2" id="KW-1185">Reference proteome</keyword>
<proteinExistence type="predicted"/>
<dbReference type="Proteomes" id="UP001231362">
    <property type="component" value="Unassembled WGS sequence"/>
</dbReference>
<protein>
    <submittedName>
        <fullName evidence="1">Alkylhydroperoxidase family enzyme</fullName>
    </submittedName>
</protein>
<evidence type="ECO:0000313" key="2">
    <source>
        <dbReference type="Proteomes" id="UP001231362"/>
    </source>
</evidence>
<evidence type="ECO:0000313" key="1">
    <source>
        <dbReference type="EMBL" id="MDQ0154728.1"/>
    </source>
</evidence>